<feature type="region of interest" description="Disordered" evidence="9">
    <location>
        <begin position="39"/>
        <end position="67"/>
    </location>
</feature>
<accession>A0A6G9YQJ8</accession>
<keyword evidence="11" id="KW-1185">Reference proteome</keyword>
<dbReference type="GO" id="GO:0009055">
    <property type="term" value="F:electron transfer activity"/>
    <property type="evidence" value="ECO:0007669"/>
    <property type="project" value="UniProtKB-UniRule"/>
</dbReference>
<dbReference type="SUPFAM" id="SSF54862">
    <property type="entry name" value="4Fe-4S ferredoxins"/>
    <property type="match status" value="1"/>
</dbReference>
<dbReference type="AlphaFoldDB" id="A0A6G9YQJ8"/>
<evidence type="ECO:0000256" key="7">
    <source>
        <dbReference type="ARBA" id="ARBA00023291"/>
    </source>
</evidence>
<evidence type="ECO:0000256" key="2">
    <source>
        <dbReference type="ARBA" id="ARBA00022448"/>
    </source>
</evidence>
<dbReference type="PANTHER" id="PTHR36923">
    <property type="entry name" value="FERREDOXIN"/>
    <property type="match status" value="1"/>
</dbReference>
<dbReference type="GO" id="GO:0005506">
    <property type="term" value="F:iron ion binding"/>
    <property type="evidence" value="ECO:0007669"/>
    <property type="project" value="UniProtKB-UniRule"/>
</dbReference>
<comment type="function">
    <text evidence="8">Ferredoxins are iron-sulfur proteins that transfer electrons in a wide variety of metabolic reactions.</text>
</comment>
<dbReference type="InterPro" id="IPR051269">
    <property type="entry name" value="Fe-S_cluster_ET"/>
</dbReference>
<dbReference type="KEGG" id="nah:F5544_38360"/>
<keyword evidence="6 8" id="KW-0411">Iron-sulfur</keyword>
<feature type="compositionally biased region" description="Basic and acidic residues" evidence="9">
    <location>
        <begin position="42"/>
        <end position="52"/>
    </location>
</feature>
<evidence type="ECO:0000313" key="11">
    <source>
        <dbReference type="Proteomes" id="UP000503540"/>
    </source>
</evidence>
<keyword evidence="3 8" id="KW-0479">Metal-binding</keyword>
<gene>
    <name evidence="10" type="ORF">F5544_38360</name>
</gene>
<keyword evidence="4 8" id="KW-0249">Electron transport</keyword>
<name>A0A6G9YQJ8_9NOCA</name>
<evidence type="ECO:0000256" key="6">
    <source>
        <dbReference type="ARBA" id="ARBA00023014"/>
    </source>
</evidence>
<comment type="cofactor">
    <cofactor evidence="1">
        <name>[3Fe-4S] cluster</name>
        <dbReference type="ChEBI" id="CHEBI:21137"/>
    </cofactor>
</comment>
<organism evidence="10 11">
    <name type="scientific">Nocardia arthritidis</name>
    <dbReference type="NCBI Taxonomy" id="228602"/>
    <lineage>
        <taxon>Bacteria</taxon>
        <taxon>Bacillati</taxon>
        <taxon>Actinomycetota</taxon>
        <taxon>Actinomycetes</taxon>
        <taxon>Mycobacteriales</taxon>
        <taxon>Nocardiaceae</taxon>
        <taxon>Nocardia</taxon>
    </lineage>
</organism>
<evidence type="ECO:0000256" key="9">
    <source>
        <dbReference type="SAM" id="MobiDB-lite"/>
    </source>
</evidence>
<dbReference type="GO" id="GO:0051538">
    <property type="term" value="F:3 iron, 4 sulfur cluster binding"/>
    <property type="evidence" value="ECO:0007669"/>
    <property type="project" value="UniProtKB-KW"/>
</dbReference>
<evidence type="ECO:0000256" key="3">
    <source>
        <dbReference type="ARBA" id="ARBA00022723"/>
    </source>
</evidence>
<protein>
    <recommendedName>
        <fullName evidence="8">Ferredoxin</fullName>
    </recommendedName>
</protein>
<evidence type="ECO:0000256" key="8">
    <source>
        <dbReference type="RuleBase" id="RU368020"/>
    </source>
</evidence>
<evidence type="ECO:0000313" key="10">
    <source>
        <dbReference type="EMBL" id="QIS15494.1"/>
    </source>
</evidence>
<dbReference type="EMBL" id="CP046172">
    <property type="protein sequence ID" value="QIS15494.1"/>
    <property type="molecule type" value="Genomic_DNA"/>
</dbReference>
<dbReference type="Gene3D" id="3.30.70.20">
    <property type="match status" value="1"/>
</dbReference>
<dbReference type="RefSeq" id="WP_167477733.1">
    <property type="nucleotide sequence ID" value="NZ_CP046172.1"/>
</dbReference>
<dbReference type="InterPro" id="IPR001080">
    <property type="entry name" value="3Fe4S_ferredoxin"/>
</dbReference>
<dbReference type="Proteomes" id="UP000503540">
    <property type="component" value="Chromosome"/>
</dbReference>
<evidence type="ECO:0000256" key="1">
    <source>
        <dbReference type="ARBA" id="ARBA00001927"/>
    </source>
</evidence>
<proteinExistence type="predicted"/>
<keyword evidence="2 8" id="KW-0813">Transport</keyword>
<keyword evidence="5 8" id="KW-0408">Iron</keyword>
<evidence type="ECO:0000256" key="4">
    <source>
        <dbReference type="ARBA" id="ARBA00022982"/>
    </source>
</evidence>
<sequence>MKITVDRTLCVGSGMCALTAPTVFDQDEVDGTVRLLDPSPGEAHHAAAREAEESCPAAAIRISNGNP</sequence>
<reference evidence="10 11" key="1">
    <citation type="journal article" date="2019" name="ACS Chem. Biol.">
        <title>Identification and Mobilization of a Cryptic Antibiotic Biosynthesis Gene Locus from a Human-Pathogenic Nocardia Isolate.</title>
        <authorList>
            <person name="Herisse M."/>
            <person name="Ishida K."/>
            <person name="Porter J.L."/>
            <person name="Howden B."/>
            <person name="Hertweck C."/>
            <person name="Stinear T.P."/>
            <person name="Pidot S.J."/>
        </authorList>
    </citation>
    <scope>NUCLEOTIDE SEQUENCE [LARGE SCALE GENOMIC DNA]</scope>
    <source>
        <strain evidence="10 11">AUSMDU00012717</strain>
    </source>
</reference>
<dbReference type="PRINTS" id="PR00352">
    <property type="entry name" value="3FE4SFRDOXIN"/>
</dbReference>
<dbReference type="PANTHER" id="PTHR36923:SF3">
    <property type="entry name" value="FERREDOXIN"/>
    <property type="match status" value="1"/>
</dbReference>
<dbReference type="Pfam" id="PF13370">
    <property type="entry name" value="Fer4_13"/>
    <property type="match status" value="1"/>
</dbReference>
<evidence type="ECO:0000256" key="5">
    <source>
        <dbReference type="ARBA" id="ARBA00023004"/>
    </source>
</evidence>
<keyword evidence="7" id="KW-0003">3Fe-4S</keyword>